<dbReference type="SMART" id="SM00320">
    <property type="entry name" value="WD40"/>
    <property type="match status" value="3"/>
</dbReference>
<gene>
    <name evidence="4" type="ORF">PPYR_05513</name>
</gene>
<reference evidence="4 5" key="2">
    <citation type="journal article" date="2018" name="Elife">
        <title>Firefly genomes illuminate parallel origins of bioluminescence in beetles.</title>
        <authorList>
            <person name="Fallon T.R."/>
            <person name="Lower S.E."/>
            <person name="Chang C.H."/>
            <person name="Bessho-Uehara M."/>
            <person name="Martin G.J."/>
            <person name="Bewick A.J."/>
            <person name="Behringer M."/>
            <person name="Debat H.J."/>
            <person name="Wong I."/>
            <person name="Day J.C."/>
            <person name="Suvorov A."/>
            <person name="Silva C.J."/>
            <person name="Stanger-Hall K.F."/>
            <person name="Hall D.W."/>
            <person name="Schmitz R.J."/>
            <person name="Nelson D.R."/>
            <person name="Lewis S.M."/>
            <person name="Shigenobu S."/>
            <person name="Bybee S.M."/>
            <person name="Larracuente A.M."/>
            <person name="Oba Y."/>
            <person name="Weng J.K."/>
        </authorList>
    </citation>
    <scope>NUCLEOTIDE SEQUENCE [LARGE SCALE GENOMIC DNA]</scope>
    <source>
        <strain evidence="4">1611_PpyrPB1</strain>
        <tissue evidence="4">Whole body</tissue>
    </source>
</reference>
<evidence type="ECO:0000313" key="4">
    <source>
        <dbReference type="EMBL" id="KAB0801159.1"/>
    </source>
</evidence>
<dbReference type="PANTHER" id="PTHR19854">
    <property type="entry name" value="TRANSDUCIN BETA-LIKE 3"/>
    <property type="match status" value="1"/>
</dbReference>
<dbReference type="EMBL" id="GEZM01006500">
    <property type="protein sequence ID" value="JAV95745.1"/>
    <property type="molecule type" value="Transcribed_RNA"/>
</dbReference>
<evidence type="ECO:0000313" key="5">
    <source>
        <dbReference type="Proteomes" id="UP000327044"/>
    </source>
</evidence>
<reference evidence="3" key="1">
    <citation type="journal article" date="2016" name="Sci. Rep.">
        <title>Molecular characterization of firefly nuptial gifts: a multi-omics approach sheds light on postcopulatory sexual selection.</title>
        <authorList>
            <person name="Al-Wathiqui N."/>
            <person name="Fallon T.R."/>
            <person name="South A."/>
            <person name="Weng J.K."/>
            <person name="Lewis S.M."/>
        </authorList>
    </citation>
    <scope>NUCLEOTIDE SEQUENCE</scope>
</reference>
<dbReference type="EMBL" id="GEZM01006501">
    <property type="protein sequence ID" value="JAV95744.1"/>
    <property type="molecule type" value="Transcribed_RNA"/>
</dbReference>
<keyword evidence="1" id="KW-0853">WD repeat</keyword>
<evidence type="ECO:0000256" key="1">
    <source>
        <dbReference type="ARBA" id="ARBA00022574"/>
    </source>
</evidence>
<dbReference type="Gene3D" id="2.130.10.10">
    <property type="entry name" value="YVTN repeat-like/Quinoprotein amine dehydrogenase"/>
    <property type="match status" value="2"/>
</dbReference>
<evidence type="ECO:0000313" key="3">
    <source>
        <dbReference type="EMBL" id="JAV95744.1"/>
    </source>
</evidence>
<proteinExistence type="predicted"/>
<keyword evidence="2" id="KW-0677">Repeat</keyword>
<reference evidence="4" key="3">
    <citation type="submission" date="2019-08" db="EMBL/GenBank/DDBJ databases">
        <authorList>
            <consortium name="Photinus pyralis genome working group"/>
            <person name="Fallon T.R."/>
            <person name="Sander Lower S.E."/>
            <person name="Weng J.-K."/>
        </authorList>
    </citation>
    <scope>NUCLEOTIDE SEQUENCE</scope>
    <source>
        <strain evidence="4">1611_PpyrPB1</strain>
        <tissue evidence="4">Whole body</tissue>
    </source>
</reference>
<dbReference type="FunCoup" id="A0A1Y1NCS4">
    <property type="interactions" value="1144"/>
</dbReference>
<name>A0A1Y1NCS4_PHOPY</name>
<dbReference type="InterPro" id="IPR001680">
    <property type="entry name" value="WD40_rpt"/>
</dbReference>
<dbReference type="InterPro" id="IPR015943">
    <property type="entry name" value="WD40/YVTN_repeat-like_dom_sf"/>
</dbReference>
<sequence>MALLPPDPLFILRSDMGLIHNIEFVFDGFSTSHLLAANEEGYIYLWDLKTNRSTRKEKLGASIQAIHYVPPYLISQEKSGAIKLWHMEMTANCTLLKEYMSDGAYCRSIVINNTLIVPQVNSQVEAINLQTFEKIRMYTPLLASPSEKLGYTMALEKVEIGAAVYVLAGYETGDLILWNFLTGEQKVRALFKEHIMSIAFDSVTGKGVCGNSSNLLQVFTIDKDFKIKLKCEILLSSEGCSVVKLRQDRKILACGGWDGRLRLFSWRSLRPLVVLRQHKNAITDVIFSPKIVPEWDCRLMCASGGEGLISLWNLYNQ</sequence>
<organism evidence="3">
    <name type="scientific">Photinus pyralis</name>
    <name type="common">Common eastern firefly</name>
    <name type="synonym">Lampyris pyralis</name>
    <dbReference type="NCBI Taxonomy" id="7054"/>
    <lineage>
        <taxon>Eukaryota</taxon>
        <taxon>Metazoa</taxon>
        <taxon>Ecdysozoa</taxon>
        <taxon>Arthropoda</taxon>
        <taxon>Hexapoda</taxon>
        <taxon>Insecta</taxon>
        <taxon>Pterygota</taxon>
        <taxon>Neoptera</taxon>
        <taxon>Endopterygota</taxon>
        <taxon>Coleoptera</taxon>
        <taxon>Polyphaga</taxon>
        <taxon>Elateriformia</taxon>
        <taxon>Elateroidea</taxon>
        <taxon>Lampyridae</taxon>
        <taxon>Lampyrinae</taxon>
        <taxon>Photinus</taxon>
    </lineage>
</organism>
<dbReference type="InterPro" id="IPR036322">
    <property type="entry name" value="WD40_repeat_dom_sf"/>
</dbReference>
<evidence type="ECO:0000256" key="2">
    <source>
        <dbReference type="ARBA" id="ARBA00022737"/>
    </source>
</evidence>
<dbReference type="OrthoDB" id="7668193at2759"/>
<dbReference type="SUPFAM" id="SSF50978">
    <property type="entry name" value="WD40 repeat-like"/>
    <property type="match status" value="1"/>
</dbReference>
<accession>A0A1Y1NCS4</accession>
<dbReference type="InParanoid" id="A0A1Y1NCS4"/>
<dbReference type="Proteomes" id="UP000327044">
    <property type="component" value="Unassembled WGS sequence"/>
</dbReference>
<protein>
    <submittedName>
        <fullName evidence="3">Uncharacterized protein</fullName>
    </submittedName>
</protein>
<dbReference type="EMBL" id="VVIM01000003">
    <property type="protein sequence ID" value="KAB0801159.1"/>
    <property type="molecule type" value="Genomic_DNA"/>
</dbReference>
<dbReference type="PANTHER" id="PTHR19854:SF1">
    <property type="entry name" value="GUANINE NUCLEOTIDE-BINDING PROTEIN SUBUNIT BETA-LIKE PROTEIN 1"/>
    <property type="match status" value="1"/>
</dbReference>
<keyword evidence="5" id="KW-1185">Reference proteome</keyword>
<dbReference type="AlphaFoldDB" id="A0A1Y1NCS4"/>